<dbReference type="PANTHER" id="PTHR44157:SF1">
    <property type="entry name" value="DNAJ HOMOLOG SUBFAMILY C MEMBER 11"/>
    <property type="match status" value="1"/>
</dbReference>
<dbReference type="Pfam" id="PF00226">
    <property type="entry name" value="DnaJ"/>
    <property type="match status" value="1"/>
</dbReference>
<dbReference type="InterPro" id="IPR024586">
    <property type="entry name" value="DnaJ-like_C11_C"/>
</dbReference>
<dbReference type="Gene3D" id="1.10.287.110">
    <property type="entry name" value="DnaJ domain"/>
    <property type="match status" value="1"/>
</dbReference>
<dbReference type="InterPro" id="IPR036869">
    <property type="entry name" value="J_dom_sf"/>
</dbReference>
<evidence type="ECO:0000313" key="5">
    <source>
        <dbReference type="Proteomes" id="UP001431209"/>
    </source>
</evidence>
<dbReference type="Proteomes" id="UP001431209">
    <property type="component" value="Unassembled WGS sequence"/>
</dbReference>
<feature type="region of interest" description="Disordered" evidence="2">
    <location>
        <begin position="1"/>
        <end position="20"/>
    </location>
</feature>
<reference evidence="4 5" key="1">
    <citation type="submission" date="2024-03" db="EMBL/GenBank/DDBJ databases">
        <title>The Acrasis kona genome and developmental transcriptomes reveal deep origins of eukaryotic multicellular pathways.</title>
        <authorList>
            <person name="Sheikh S."/>
            <person name="Fu C.-J."/>
            <person name="Brown M.W."/>
            <person name="Baldauf S.L."/>
        </authorList>
    </citation>
    <scope>NUCLEOTIDE SEQUENCE [LARGE SCALE GENOMIC DNA]</scope>
    <source>
        <strain evidence="4 5">ATCC MYA-3509</strain>
    </source>
</reference>
<gene>
    <name evidence="4" type="ORF">AKO1_005068</name>
</gene>
<dbReference type="Pfam" id="PF11875">
    <property type="entry name" value="DnaJ-like_C11_C"/>
    <property type="match status" value="1"/>
</dbReference>
<keyword evidence="5" id="KW-1185">Reference proteome</keyword>
<keyword evidence="1" id="KW-0143">Chaperone</keyword>
<dbReference type="InterPro" id="IPR052243">
    <property type="entry name" value="Mito_inner_membrane_organizer"/>
</dbReference>
<dbReference type="AlphaFoldDB" id="A0AAW2Z6U3"/>
<organism evidence="4 5">
    <name type="scientific">Acrasis kona</name>
    <dbReference type="NCBI Taxonomy" id="1008807"/>
    <lineage>
        <taxon>Eukaryota</taxon>
        <taxon>Discoba</taxon>
        <taxon>Heterolobosea</taxon>
        <taxon>Tetramitia</taxon>
        <taxon>Eutetramitia</taxon>
        <taxon>Acrasidae</taxon>
        <taxon>Acrasis</taxon>
    </lineage>
</organism>
<dbReference type="SMART" id="SM00271">
    <property type="entry name" value="DnaJ"/>
    <property type="match status" value="1"/>
</dbReference>
<feature type="region of interest" description="Disordered" evidence="2">
    <location>
        <begin position="596"/>
        <end position="626"/>
    </location>
</feature>
<dbReference type="InterPro" id="IPR001623">
    <property type="entry name" value="DnaJ_domain"/>
</dbReference>
<feature type="compositionally biased region" description="Basic and acidic residues" evidence="2">
    <location>
        <begin position="602"/>
        <end position="620"/>
    </location>
</feature>
<dbReference type="PROSITE" id="PS50076">
    <property type="entry name" value="DNAJ_2"/>
    <property type="match status" value="1"/>
</dbReference>
<feature type="domain" description="J" evidence="3">
    <location>
        <begin position="37"/>
        <end position="121"/>
    </location>
</feature>
<dbReference type="GO" id="GO:0042407">
    <property type="term" value="P:cristae formation"/>
    <property type="evidence" value="ECO:0007669"/>
    <property type="project" value="TreeGrafter"/>
</dbReference>
<proteinExistence type="predicted"/>
<name>A0AAW2Z6U3_9EUKA</name>
<dbReference type="CDD" id="cd06257">
    <property type="entry name" value="DnaJ"/>
    <property type="match status" value="1"/>
</dbReference>
<protein>
    <submittedName>
        <fullName evidence="4">Dnaj</fullName>
    </submittedName>
</protein>
<evidence type="ECO:0000256" key="1">
    <source>
        <dbReference type="ARBA" id="ARBA00023186"/>
    </source>
</evidence>
<dbReference type="PRINTS" id="PR00625">
    <property type="entry name" value="JDOMAIN"/>
</dbReference>
<dbReference type="GO" id="GO:0005739">
    <property type="term" value="C:mitochondrion"/>
    <property type="evidence" value="ECO:0007669"/>
    <property type="project" value="GOC"/>
</dbReference>
<dbReference type="EMBL" id="JAOPGA020001037">
    <property type="protein sequence ID" value="KAL0484401.1"/>
    <property type="molecule type" value="Genomic_DNA"/>
</dbReference>
<comment type="caution">
    <text evidence="4">The sequence shown here is derived from an EMBL/GenBank/DDBJ whole genome shotgun (WGS) entry which is preliminary data.</text>
</comment>
<evidence type="ECO:0000313" key="4">
    <source>
        <dbReference type="EMBL" id="KAL0484401.1"/>
    </source>
</evidence>
<accession>A0AAW2Z6U3</accession>
<evidence type="ECO:0000256" key="2">
    <source>
        <dbReference type="SAM" id="MobiDB-lite"/>
    </source>
</evidence>
<dbReference type="PANTHER" id="PTHR44157">
    <property type="entry name" value="DNAJ HOMOLOG SUBFAMILY C MEMBER 11"/>
    <property type="match status" value="1"/>
</dbReference>
<dbReference type="SUPFAM" id="SSF46565">
    <property type="entry name" value="Chaperone J-domain"/>
    <property type="match status" value="1"/>
</dbReference>
<sequence>MDEQYSARSKHEFDPYSYQDNVTDDAEYQIPTTRKNDYYKILGISKSATLQEIKAAFRKLSRESHPDIQVQNSLNLPTSSLSEQEAQERLKRYFELKQAKITEAYDVLSDPRKKIQYDTFGKVVLDLEKYQGQDADEIHEQVKQEERSKAFKALQKEANASSRAELKIDAVNLINSMTRDSNDEDEEDQQKVLVHAVNASISQNYEIKVGDYNVFRFIGRALYDVEKKKNAFTFAVTHGTAIRPKTEQTSLDTTFIFQNNQSSNLNINSNYRTKLNKYSSASAGLTLQLRPEYSEEFFKVLSCNAEYSRILFNDPTFHGSINVDLPQGCTFTAIKQYENTKITSQIKTGRDVDVSVDVTRNLKMIENSKLIVNASTNTSLRHDLSVLLSRRVASQTELGIGVGVGEEGLSIRCSIKTQKHYFNVPITLSNNASNLKALLFGVFAPSVLFFTFRQLVYNPLQTKWNAEKLLEKRRENYNSTKTERERAVQQKEQMRDGILKSRAQEEKVKGLLIINARYGNLKPDDESTTLQEHLPYFDVTDQLQFQVQNSRLYLPPVSKSMLDGFYDPCPEEEKSLLVIYRFLGDTHRVQIDDEDALEIPSENDKTHAAGEQQGDDHQYEYEDDDE</sequence>
<evidence type="ECO:0000259" key="3">
    <source>
        <dbReference type="PROSITE" id="PS50076"/>
    </source>
</evidence>